<sequence>MLELAILGTLLRAPMHGYELRKQLRCLLCGHRAFSFGSLYPTLRRLQRAGLIQEDGGGEPSARTRKVYGLTEPGRAHLDGLLAEVAPQHWEDDCFGVRLAFFARTPPATRLRLLEGRLRWVRERGERLRATLDRSCQHVDRYTRQLHELGLDGAEREARWLTELIARERQESQPAMTTTD</sequence>
<name>A0ABS5AG92_9PSEU</name>
<dbReference type="Gene3D" id="1.10.10.10">
    <property type="entry name" value="Winged helix-like DNA-binding domain superfamily/Winged helix DNA-binding domain"/>
    <property type="match status" value="1"/>
</dbReference>
<evidence type="ECO:0000313" key="3">
    <source>
        <dbReference type="Proteomes" id="UP001519363"/>
    </source>
</evidence>
<evidence type="ECO:0000313" key="2">
    <source>
        <dbReference type="EMBL" id="MBP2475601.1"/>
    </source>
</evidence>
<dbReference type="GO" id="GO:0003677">
    <property type="term" value="F:DNA binding"/>
    <property type="evidence" value="ECO:0007669"/>
    <property type="project" value="UniProtKB-KW"/>
</dbReference>
<feature type="domain" description="Transcription regulator PadR N-terminal" evidence="1">
    <location>
        <begin position="6"/>
        <end position="78"/>
    </location>
</feature>
<protein>
    <submittedName>
        <fullName evidence="2">DNA-binding PadR family transcriptional regulator</fullName>
    </submittedName>
</protein>
<dbReference type="InterPro" id="IPR036388">
    <property type="entry name" value="WH-like_DNA-bd_sf"/>
</dbReference>
<organism evidence="2 3">
    <name type="scientific">Crossiella equi</name>
    <dbReference type="NCBI Taxonomy" id="130796"/>
    <lineage>
        <taxon>Bacteria</taxon>
        <taxon>Bacillati</taxon>
        <taxon>Actinomycetota</taxon>
        <taxon>Actinomycetes</taxon>
        <taxon>Pseudonocardiales</taxon>
        <taxon>Pseudonocardiaceae</taxon>
        <taxon>Crossiella</taxon>
    </lineage>
</organism>
<keyword evidence="3" id="KW-1185">Reference proteome</keyword>
<proteinExistence type="predicted"/>
<dbReference type="InterPro" id="IPR052509">
    <property type="entry name" value="Metal_resp_DNA-bind_regulator"/>
</dbReference>
<dbReference type="EMBL" id="JAGIOO010000001">
    <property type="protein sequence ID" value="MBP2475601.1"/>
    <property type="molecule type" value="Genomic_DNA"/>
</dbReference>
<reference evidence="2 3" key="1">
    <citation type="submission" date="2021-03" db="EMBL/GenBank/DDBJ databases">
        <title>Sequencing the genomes of 1000 actinobacteria strains.</title>
        <authorList>
            <person name="Klenk H.-P."/>
        </authorList>
    </citation>
    <scope>NUCLEOTIDE SEQUENCE [LARGE SCALE GENOMIC DNA]</scope>
    <source>
        <strain evidence="2 3">DSM 44580</strain>
    </source>
</reference>
<accession>A0ABS5AG92</accession>
<dbReference type="InterPro" id="IPR005149">
    <property type="entry name" value="Tscrpt_reg_PadR_N"/>
</dbReference>
<evidence type="ECO:0000259" key="1">
    <source>
        <dbReference type="Pfam" id="PF03551"/>
    </source>
</evidence>
<dbReference type="RefSeq" id="WP_086781849.1">
    <property type="nucleotide sequence ID" value="NZ_JAGIOO010000001.1"/>
</dbReference>
<dbReference type="Pfam" id="PF03551">
    <property type="entry name" value="PadR"/>
    <property type="match status" value="1"/>
</dbReference>
<gene>
    <name evidence="2" type="ORF">JOF53_004473</name>
</gene>
<dbReference type="InterPro" id="IPR036390">
    <property type="entry name" value="WH_DNA-bd_sf"/>
</dbReference>
<dbReference type="PANTHER" id="PTHR33169:SF26">
    <property type="entry name" value="CONSERVED PROTEIN"/>
    <property type="match status" value="1"/>
</dbReference>
<comment type="caution">
    <text evidence="2">The sequence shown here is derived from an EMBL/GenBank/DDBJ whole genome shotgun (WGS) entry which is preliminary data.</text>
</comment>
<dbReference type="PANTHER" id="PTHR33169">
    <property type="entry name" value="PADR-FAMILY TRANSCRIPTIONAL REGULATOR"/>
    <property type="match status" value="1"/>
</dbReference>
<dbReference type="Proteomes" id="UP001519363">
    <property type="component" value="Unassembled WGS sequence"/>
</dbReference>
<dbReference type="SUPFAM" id="SSF46785">
    <property type="entry name" value="Winged helix' DNA-binding domain"/>
    <property type="match status" value="1"/>
</dbReference>
<keyword evidence="2" id="KW-0238">DNA-binding</keyword>